<evidence type="ECO:0000313" key="2">
    <source>
        <dbReference type="EMBL" id="MFC3512314.1"/>
    </source>
</evidence>
<feature type="transmembrane region" description="Helical" evidence="1">
    <location>
        <begin position="92"/>
        <end position="115"/>
    </location>
</feature>
<keyword evidence="1" id="KW-0472">Membrane</keyword>
<evidence type="ECO:0000313" key="3">
    <source>
        <dbReference type="Proteomes" id="UP001595764"/>
    </source>
</evidence>
<feature type="transmembrane region" description="Helical" evidence="1">
    <location>
        <begin position="41"/>
        <end position="66"/>
    </location>
</feature>
<dbReference type="EMBL" id="JBHRWI010000022">
    <property type="protein sequence ID" value="MFC3512314.1"/>
    <property type="molecule type" value="Genomic_DNA"/>
</dbReference>
<evidence type="ECO:0000256" key="1">
    <source>
        <dbReference type="SAM" id="Phobius"/>
    </source>
</evidence>
<feature type="transmembrane region" description="Helical" evidence="1">
    <location>
        <begin position="12"/>
        <end position="29"/>
    </location>
</feature>
<proteinExistence type="predicted"/>
<comment type="caution">
    <text evidence="2">The sequence shown here is derived from an EMBL/GenBank/DDBJ whole genome shotgun (WGS) entry which is preliminary data.</text>
</comment>
<name>A0ABV7QJ20_9PSEU</name>
<organism evidence="2 3">
    <name type="scientific">Amycolatopsis halotolerans</name>
    <dbReference type="NCBI Taxonomy" id="330083"/>
    <lineage>
        <taxon>Bacteria</taxon>
        <taxon>Bacillati</taxon>
        <taxon>Actinomycetota</taxon>
        <taxon>Actinomycetes</taxon>
        <taxon>Pseudonocardiales</taxon>
        <taxon>Pseudonocardiaceae</taxon>
        <taxon>Amycolatopsis</taxon>
    </lineage>
</organism>
<dbReference type="Proteomes" id="UP001595764">
    <property type="component" value="Unassembled WGS sequence"/>
</dbReference>
<gene>
    <name evidence="2" type="ORF">ACFORO_19230</name>
</gene>
<evidence type="ECO:0008006" key="4">
    <source>
        <dbReference type="Google" id="ProtNLM"/>
    </source>
</evidence>
<reference evidence="3" key="1">
    <citation type="journal article" date="2019" name="Int. J. Syst. Evol. Microbiol.">
        <title>The Global Catalogue of Microorganisms (GCM) 10K type strain sequencing project: providing services to taxonomists for standard genome sequencing and annotation.</title>
        <authorList>
            <consortium name="The Broad Institute Genomics Platform"/>
            <consortium name="The Broad Institute Genome Sequencing Center for Infectious Disease"/>
            <person name="Wu L."/>
            <person name="Ma J."/>
        </authorList>
    </citation>
    <scope>NUCLEOTIDE SEQUENCE [LARGE SCALE GENOMIC DNA]</scope>
    <source>
        <strain evidence="3">CGMCC 4.7682</strain>
    </source>
</reference>
<keyword evidence="3" id="KW-1185">Reference proteome</keyword>
<keyword evidence="1" id="KW-1133">Transmembrane helix</keyword>
<keyword evidence="1" id="KW-0812">Transmembrane</keyword>
<accession>A0ABV7QJ20</accession>
<sequence>MRTTVRTLKFAAIWLFVAGVALLGLGFLAEITEPPNGGANIGAGAAFTFGMGCTGLGLVLGVVAAVDWLRVPKGERGPAAPLLPWEHRLRRLAAAAVVLIAAAAVVLSWAALIFANGHAGSGSRDSYPVFLVGLSLAGLGLLAGIPYAVFWLSWRRTAARLRLSGRA</sequence>
<feature type="transmembrane region" description="Helical" evidence="1">
    <location>
        <begin position="127"/>
        <end position="152"/>
    </location>
</feature>
<protein>
    <recommendedName>
        <fullName evidence="4">DUF2975 domain-containing protein</fullName>
    </recommendedName>
</protein>
<dbReference type="RefSeq" id="WP_377870836.1">
    <property type="nucleotide sequence ID" value="NZ_JBHMAY010000025.1"/>
</dbReference>